<name>A0A402B5C0_9CHLR</name>
<evidence type="ECO:0000313" key="1">
    <source>
        <dbReference type="EMBL" id="GCE26536.1"/>
    </source>
</evidence>
<dbReference type="EMBL" id="BIFT01000001">
    <property type="protein sequence ID" value="GCE26536.1"/>
    <property type="molecule type" value="Genomic_DNA"/>
</dbReference>
<gene>
    <name evidence="1" type="ORF">KDA_20200</name>
</gene>
<evidence type="ECO:0000313" key="2">
    <source>
        <dbReference type="Proteomes" id="UP000287171"/>
    </source>
</evidence>
<sequence length="58" mass="6333">MDGITLRCRRGTLSVRGDNDEGAEPAGYRATTLRRVASDRSGSQLRGLFHGTHTFAKI</sequence>
<proteinExistence type="predicted"/>
<comment type="caution">
    <text evidence="1">The sequence shown here is derived from an EMBL/GenBank/DDBJ whole genome shotgun (WGS) entry which is preliminary data.</text>
</comment>
<keyword evidence="2" id="KW-1185">Reference proteome</keyword>
<dbReference type="Proteomes" id="UP000287171">
    <property type="component" value="Unassembled WGS sequence"/>
</dbReference>
<accession>A0A402B5C0</accession>
<organism evidence="1 2">
    <name type="scientific">Dictyobacter alpinus</name>
    <dbReference type="NCBI Taxonomy" id="2014873"/>
    <lineage>
        <taxon>Bacteria</taxon>
        <taxon>Bacillati</taxon>
        <taxon>Chloroflexota</taxon>
        <taxon>Ktedonobacteria</taxon>
        <taxon>Ktedonobacterales</taxon>
        <taxon>Dictyobacteraceae</taxon>
        <taxon>Dictyobacter</taxon>
    </lineage>
</organism>
<reference evidence="2" key="1">
    <citation type="submission" date="2018-12" db="EMBL/GenBank/DDBJ databases">
        <title>Tengunoibacter tsumagoiensis gen. nov., sp. nov., Dictyobacter kobayashii sp. nov., D. alpinus sp. nov., and D. joshuensis sp. nov. and description of Dictyobacteraceae fam. nov. within the order Ktedonobacterales isolated from Tengu-no-mugimeshi.</title>
        <authorList>
            <person name="Wang C.M."/>
            <person name="Zheng Y."/>
            <person name="Sakai Y."/>
            <person name="Toyoda A."/>
            <person name="Minakuchi Y."/>
            <person name="Abe K."/>
            <person name="Yokota A."/>
            <person name="Yabe S."/>
        </authorList>
    </citation>
    <scope>NUCLEOTIDE SEQUENCE [LARGE SCALE GENOMIC DNA]</scope>
    <source>
        <strain evidence="2">Uno16</strain>
    </source>
</reference>
<dbReference type="AlphaFoldDB" id="A0A402B5C0"/>
<protein>
    <submittedName>
        <fullName evidence="1">Uncharacterized protein</fullName>
    </submittedName>
</protein>